<feature type="transmembrane region" description="Helical" evidence="1">
    <location>
        <begin position="48"/>
        <end position="68"/>
    </location>
</feature>
<dbReference type="RefSeq" id="WP_133418743.1">
    <property type="nucleotide sequence ID" value="NZ_SDQG01000001.1"/>
</dbReference>
<feature type="transmembrane region" description="Helical" evidence="1">
    <location>
        <begin position="12"/>
        <end position="33"/>
    </location>
</feature>
<evidence type="ECO:0000256" key="1">
    <source>
        <dbReference type="SAM" id="Phobius"/>
    </source>
</evidence>
<proteinExistence type="predicted"/>
<protein>
    <submittedName>
        <fullName evidence="2">Uncharacterized protein</fullName>
    </submittedName>
</protein>
<reference evidence="2 3" key="1">
    <citation type="submission" date="2019-01" db="EMBL/GenBank/DDBJ databases">
        <title>Draft genome sequences of Macrococcus caseolyticus, Macrococcus canis, Macrococcus bohemicus and Macrococcus goetzii.</title>
        <authorList>
            <person name="Mazhar S."/>
            <person name="Altermann E."/>
            <person name="Hill C."/>
            <person name="Mcauliffe O."/>
        </authorList>
    </citation>
    <scope>NUCLEOTIDE SEQUENCE [LARGE SCALE GENOMIC DNA]</scope>
    <source>
        <strain evidence="2 3">DPC7162</strain>
    </source>
</reference>
<keyword evidence="1" id="KW-0812">Transmembrane</keyword>
<sequence>MKDNIYRYVNGVLTLFLILTLVFFDLIIALGSLKGVMGMGIDDVLKLIGPYIDIAGIVIATLLALFTFHKSQYEEDKMELDKTIIMFKQIYKISTGLYNSYHIARIPYFIEQDLIVITKAIENIESYSNEILLIKCHKNSKQYQETLNTASEILYKSKSYIANTTIHNRLKPIQVDAEEFYKTFKTINNLSYRHLKKYDEEDTVNSILS</sequence>
<dbReference type="Proteomes" id="UP000294865">
    <property type="component" value="Unassembled WGS sequence"/>
</dbReference>
<dbReference type="EMBL" id="SDQG01000001">
    <property type="protein sequence ID" value="TDM18114.1"/>
    <property type="molecule type" value="Genomic_DNA"/>
</dbReference>
<comment type="caution">
    <text evidence="2">The sequence shown here is derived from an EMBL/GenBank/DDBJ whole genome shotgun (WGS) entry which is preliminary data.</text>
</comment>
<name>A0A4R6C6Q4_9STAP</name>
<evidence type="ECO:0000313" key="2">
    <source>
        <dbReference type="EMBL" id="TDM18114.1"/>
    </source>
</evidence>
<accession>A0A4R6C6Q4</accession>
<keyword evidence="1" id="KW-0472">Membrane</keyword>
<organism evidence="2 3">
    <name type="scientific">Macrococcoides canis</name>
    <dbReference type="NCBI Taxonomy" id="1855823"/>
    <lineage>
        <taxon>Bacteria</taxon>
        <taxon>Bacillati</taxon>
        <taxon>Bacillota</taxon>
        <taxon>Bacilli</taxon>
        <taxon>Bacillales</taxon>
        <taxon>Staphylococcaceae</taxon>
        <taxon>Macrococcoides</taxon>
    </lineage>
</organism>
<dbReference type="AlphaFoldDB" id="A0A4R6C6Q4"/>
<gene>
    <name evidence="2" type="ORF">ETI04_01090</name>
</gene>
<keyword evidence="1" id="KW-1133">Transmembrane helix</keyword>
<evidence type="ECO:0000313" key="3">
    <source>
        <dbReference type="Proteomes" id="UP000294865"/>
    </source>
</evidence>